<reference evidence="1 2" key="1">
    <citation type="submission" date="2012-12" db="EMBL/GenBank/DDBJ databases">
        <title>Genome Assembly of Photobacterium sp. AK15.</title>
        <authorList>
            <person name="Khatri I."/>
            <person name="Vaidya B."/>
            <person name="Srinivas T.N.R."/>
            <person name="Subramanian S."/>
            <person name="Pinnaka A."/>
        </authorList>
    </citation>
    <scope>NUCLEOTIDE SEQUENCE [LARGE SCALE GENOMIC DNA]</scope>
    <source>
        <strain evidence="1 2">AK15</strain>
    </source>
</reference>
<keyword evidence="2" id="KW-1185">Reference proteome</keyword>
<accession>L8JC10</accession>
<organism evidence="1 2">
    <name type="scientific">Photobacterium marinum</name>
    <dbReference type="NCBI Taxonomy" id="1056511"/>
    <lineage>
        <taxon>Bacteria</taxon>
        <taxon>Pseudomonadati</taxon>
        <taxon>Pseudomonadota</taxon>
        <taxon>Gammaproteobacteria</taxon>
        <taxon>Vibrionales</taxon>
        <taxon>Vibrionaceae</taxon>
        <taxon>Photobacterium</taxon>
    </lineage>
</organism>
<dbReference type="SUPFAM" id="SSF56935">
    <property type="entry name" value="Porins"/>
    <property type="match status" value="1"/>
</dbReference>
<dbReference type="PATRIC" id="fig|1056511.3.peg.3113"/>
<protein>
    <recommendedName>
        <fullName evidence="3">Alginate export domain-containing protein</fullName>
    </recommendedName>
</protein>
<name>L8JC10_9GAMM</name>
<dbReference type="OrthoDB" id="5383458at2"/>
<dbReference type="RefSeq" id="WP_007467128.1">
    <property type="nucleotide sequence ID" value="NZ_AMZO01000021.1"/>
</dbReference>
<evidence type="ECO:0008006" key="3">
    <source>
        <dbReference type="Google" id="ProtNLM"/>
    </source>
</evidence>
<evidence type="ECO:0000313" key="2">
    <source>
        <dbReference type="Proteomes" id="UP000011134"/>
    </source>
</evidence>
<gene>
    <name evidence="1" type="ORF">C942_02038</name>
</gene>
<proteinExistence type="predicted"/>
<dbReference type="EMBL" id="AMZO01000021">
    <property type="protein sequence ID" value="ELR64947.1"/>
    <property type="molecule type" value="Genomic_DNA"/>
</dbReference>
<evidence type="ECO:0000313" key="1">
    <source>
        <dbReference type="EMBL" id="ELR64947.1"/>
    </source>
</evidence>
<sequence length="377" mass="43173">MGTAQAQIPGLEPEQDWDLTGYVKYMATGNFPDQQSNGLDHLIHQRFNLEYRVTPDFRLNAGMRNRLLWGDTAETPEFGRLVELDLGYFDLSTNWLDKNGIVGNSQFDRLYVNWDKDDWQLRGGRFRINWAMTALWNPNDIFNSYSIYDFDYEERSGTDALMVSRKLDFASSAEVVYSPSEDNKLESYAARYLFNYQGWDIQFIAGKANLDRVIGAGFAGDIKGAGFRGEVTWFSPTRDEWRGEPLDSTSVSTLELDYSFGGRRNWMARASVMYISEPLAPDNALLFLNLPLTARTLSFTEWSWYTDAGFDITPLSRLTFSGTYYNDDSFFLGASNTYSLADDWQLLAVVQRFDGSNESLFGQTASTLLFMQVRWSF</sequence>
<dbReference type="AlphaFoldDB" id="L8JC10"/>
<dbReference type="Proteomes" id="UP000011134">
    <property type="component" value="Unassembled WGS sequence"/>
</dbReference>
<comment type="caution">
    <text evidence="1">The sequence shown here is derived from an EMBL/GenBank/DDBJ whole genome shotgun (WGS) entry which is preliminary data.</text>
</comment>